<dbReference type="InterPro" id="IPR047589">
    <property type="entry name" value="DUF11_rpt"/>
</dbReference>
<dbReference type="Pfam" id="PF01345">
    <property type="entry name" value="DUF11"/>
    <property type="match status" value="3"/>
</dbReference>
<keyword evidence="4" id="KW-1185">Reference proteome</keyword>
<keyword evidence="1" id="KW-0732">Signal</keyword>
<dbReference type="OrthoDB" id="9773411at2"/>
<dbReference type="PANTHER" id="PTHR34819:SF3">
    <property type="entry name" value="CELL SURFACE PROTEIN"/>
    <property type="match status" value="1"/>
</dbReference>
<evidence type="ECO:0000259" key="2">
    <source>
        <dbReference type="Pfam" id="PF01345"/>
    </source>
</evidence>
<protein>
    <recommendedName>
        <fullName evidence="2">DUF11 domain-containing protein</fullName>
    </recommendedName>
</protein>
<evidence type="ECO:0000256" key="1">
    <source>
        <dbReference type="SAM" id="SignalP"/>
    </source>
</evidence>
<dbReference type="KEGG" id="dez:DKM44_03310"/>
<accession>A0A2Z3JHG5</accession>
<dbReference type="SUPFAM" id="SSF117074">
    <property type="entry name" value="Hypothetical protein PA1324"/>
    <property type="match status" value="1"/>
</dbReference>
<dbReference type="PANTHER" id="PTHR34819">
    <property type="entry name" value="LARGE CYSTEINE-RICH PERIPLASMIC PROTEIN OMCB"/>
    <property type="match status" value="1"/>
</dbReference>
<dbReference type="NCBIfam" id="TIGR01451">
    <property type="entry name" value="B_ant_repeat"/>
    <property type="match status" value="3"/>
</dbReference>
<feature type="chain" id="PRO_5016350581" description="DUF11 domain-containing protein" evidence="1">
    <location>
        <begin position="22"/>
        <end position="910"/>
    </location>
</feature>
<evidence type="ECO:0000313" key="3">
    <source>
        <dbReference type="EMBL" id="AWN24445.1"/>
    </source>
</evidence>
<dbReference type="EMBL" id="CP029494">
    <property type="protein sequence ID" value="AWN24445.1"/>
    <property type="molecule type" value="Genomic_DNA"/>
</dbReference>
<reference evidence="3 4" key="1">
    <citation type="submission" date="2018-05" db="EMBL/GenBank/DDBJ databases">
        <title>Complete Genome Sequence of Deinococcus sp. strain 17bor-2.</title>
        <authorList>
            <person name="Srinivasan S."/>
        </authorList>
    </citation>
    <scope>NUCLEOTIDE SEQUENCE [LARGE SCALE GENOMIC DNA]</scope>
    <source>
        <strain evidence="3 4">17bor-2</strain>
    </source>
</reference>
<proteinExistence type="predicted"/>
<name>A0A2Z3JHG5_9DEIO</name>
<feature type="domain" description="DUF11" evidence="2">
    <location>
        <begin position="195"/>
        <end position="314"/>
    </location>
</feature>
<dbReference type="InterPro" id="IPR051172">
    <property type="entry name" value="Chlamydia_OmcB"/>
</dbReference>
<gene>
    <name evidence="3" type="ORF">DKM44_03310</name>
</gene>
<feature type="domain" description="DUF11" evidence="2">
    <location>
        <begin position="461"/>
        <end position="570"/>
    </location>
</feature>
<feature type="signal peptide" evidence="1">
    <location>
        <begin position="1"/>
        <end position="21"/>
    </location>
</feature>
<organism evidence="3 4">
    <name type="scientific">Deinococcus irradiatisoli</name>
    <dbReference type="NCBI Taxonomy" id="2202254"/>
    <lineage>
        <taxon>Bacteria</taxon>
        <taxon>Thermotogati</taxon>
        <taxon>Deinococcota</taxon>
        <taxon>Deinococci</taxon>
        <taxon>Deinococcales</taxon>
        <taxon>Deinococcaceae</taxon>
        <taxon>Deinococcus</taxon>
    </lineage>
</organism>
<dbReference type="Gene3D" id="2.60.40.740">
    <property type="match status" value="1"/>
</dbReference>
<dbReference type="Proteomes" id="UP000245368">
    <property type="component" value="Chromosome"/>
</dbReference>
<feature type="domain" description="DUF11" evidence="2">
    <location>
        <begin position="577"/>
        <end position="685"/>
    </location>
</feature>
<sequence length="910" mass="95162">MRLPRTLATLSLLTLLGLAQAAGTPAGTVIVNQAAATASVLPDEPPVNTLSNEVKTTVAAVCALSVTPDGTVKQPGQQRTVLPGESALFAYRIVNTGNTAVNVPLTSPVAAESAFIPTTTLYIDSNDNGQLEDAERKAVSHVELPADGSASLLLLAQSDEQQIGDAFVNVSAGCAGQAPDDNNVALLRLGAPPVLALTKTFNPTLVKPGDQTTVTLTAFNTGQGASREVVLSDDLSALAAQGLTFVGGSASASGGQLEYGSGSTWQASESGTVQALRVRLDSLKPGGLLTLTFRMLAGAQTENKTFLNTALATTGKQSVQALASLLSQYTPQVALGPIGNPEAAEGSTDDEQEKTFGLVGKEICFDQTLKNTGDVQDSYALSGEFQDNGGTLVFRTLEGQALSLPLTLSPQASRDFKVCLVPQQTGPLKLRLLARGQRFTENATLDRVTAVQAGLPELLKSVSPSGMVPTGTILTYTLTVRNPYTLTLHDLVIRDSLNSALEFVSADSGGALESGAVVWRLPSLAPGESRTFTIRAKVGAQTADGTNVTNTFDFTSSELPEPLPSNQTSSPVWTSKLVIEKQVSQAGVTYGDRLTYTLTLRNLSAQAPLVDGVVTDTPAAGLDYVPGSATLAGQPLADPQQDGGHLIWTVGTLPAGGNVVITYQMRVNAKADDELLNSVVVSGKAVSGLFTATITSNQATAKVKLQLLMFAPLSDIVGTVYIDRNRDGRFEAQIDQPLERARILLAGGREVLTDAQGRYHFKDVAQGVQALRLDPQSVPSVALSVPMDGGLSGTRTLNVLGLSAADFPLAPLTGDIDVLRSVSLSAGPLTLEKTVQVSGERYSVTLHLKSAQALPGFVLDDTLPAGAQLKEGRNTLAASLGAGETTVTYTFDWAGERRAAVTEPDVRWTY</sequence>
<dbReference type="AlphaFoldDB" id="A0A2Z3JHG5"/>
<evidence type="ECO:0000313" key="4">
    <source>
        <dbReference type="Proteomes" id="UP000245368"/>
    </source>
</evidence>
<dbReference type="InterPro" id="IPR001434">
    <property type="entry name" value="OmcB-like_DUF11"/>
</dbReference>